<dbReference type="Proteomes" id="UP001634154">
    <property type="component" value="Unassembled WGS sequence"/>
</dbReference>
<dbReference type="Pfam" id="PF18962">
    <property type="entry name" value="Por_Secre_tail"/>
    <property type="match status" value="1"/>
</dbReference>
<reference evidence="4 5" key="1">
    <citation type="submission" date="2024-12" db="EMBL/GenBank/DDBJ databases">
        <title>Draft genome sequence of Chryseobacterium kwangjuense AG447.</title>
        <authorList>
            <person name="Cheptsov V.S."/>
            <person name="Belov A."/>
            <person name="Zavarzina A.G."/>
        </authorList>
    </citation>
    <scope>NUCLEOTIDE SEQUENCE [LARGE SCALE GENOMIC DNA]</scope>
    <source>
        <strain evidence="4 5">AG447</strain>
    </source>
</reference>
<dbReference type="InterPro" id="IPR026444">
    <property type="entry name" value="Secre_tail"/>
</dbReference>
<name>A0ABW9JYU3_9FLAO</name>
<comment type="caution">
    <text evidence="4">The sequence shown here is derived from an EMBL/GenBank/DDBJ whole genome shotgun (WGS) entry which is preliminary data.</text>
</comment>
<dbReference type="EMBL" id="JBJXVJ010000001">
    <property type="protein sequence ID" value="MFN1216168.1"/>
    <property type="molecule type" value="Genomic_DNA"/>
</dbReference>
<feature type="chain" id="PRO_5046167402" evidence="2">
    <location>
        <begin position="19"/>
        <end position="238"/>
    </location>
</feature>
<gene>
    <name evidence="4" type="ORF">ACKW6Q_04195</name>
</gene>
<evidence type="ECO:0000256" key="2">
    <source>
        <dbReference type="SAM" id="SignalP"/>
    </source>
</evidence>
<proteinExistence type="predicted"/>
<evidence type="ECO:0000256" key="1">
    <source>
        <dbReference type="ARBA" id="ARBA00022729"/>
    </source>
</evidence>
<evidence type="ECO:0000259" key="3">
    <source>
        <dbReference type="Pfam" id="PF18962"/>
    </source>
</evidence>
<feature type="domain" description="Secretion system C-terminal sorting" evidence="3">
    <location>
        <begin position="170"/>
        <end position="230"/>
    </location>
</feature>
<keyword evidence="1 2" id="KW-0732">Signal</keyword>
<accession>A0ABW9JYU3</accession>
<evidence type="ECO:0000313" key="5">
    <source>
        <dbReference type="Proteomes" id="UP001634154"/>
    </source>
</evidence>
<sequence>MKKILLPAVFIVSSLFQAQSSELINTTWYLRKVVNNNTSYMLPQNSEMGSPTMTFTPTPGSPATTNMSSPVCGSSIWATIYLTEITANSFVFWTYGTGANQTCTTPENISFFNQYTNYFAFNSTQHNYQITYSGNTKNLVITNHLGDQAFYDSGVLGTKESTVKNTVVKIYPNPVKDGFIGIKAPDTIEWIKVYNSEGKLILQNLADDKIDVSGLPNGGYFLEIKSREGVSRHSFIKG</sequence>
<organism evidence="4 5">
    <name type="scientific">Chryseobacterium kwangjuense</name>
    <dbReference type="NCBI Taxonomy" id="267125"/>
    <lineage>
        <taxon>Bacteria</taxon>
        <taxon>Pseudomonadati</taxon>
        <taxon>Bacteroidota</taxon>
        <taxon>Flavobacteriia</taxon>
        <taxon>Flavobacteriales</taxon>
        <taxon>Weeksellaceae</taxon>
        <taxon>Chryseobacterium group</taxon>
        <taxon>Chryseobacterium</taxon>
    </lineage>
</organism>
<evidence type="ECO:0000313" key="4">
    <source>
        <dbReference type="EMBL" id="MFN1216168.1"/>
    </source>
</evidence>
<protein>
    <submittedName>
        <fullName evidence="4">T9SS type A sorting domain-containing protein</fullName>
    </submittedName>
</protein>
<keyword evidence="5" id="KW-1185">Reference proteome</keyword>
<dbReference type="RefSeq" id="WP_409355842.1">
    <property type="nucleotide sequence ID" value="NZ_JBJXVJ010000001.1"/>
</dbReference>
<dbReference type="NCBIfam" id="TIGR04183">
    <property type="entry name" value="Por_Secre_tail"/>
    <property type="match status" value="1"/>
</dbReference>
<feature type="signal peptide" evidence="2">
    <location>
        <begin position="1"/>
        <end position="18"/>
    </location>
</feature>